<feature type="region of interest" description="Disordered" evidence="1">
    <location>
        <begin position="40"/>
        <end position="67"/>
    </location>
</feature>
<evidence type="ECO:0000313" key="2">
    <source>
        <dbReference type="EMBL" id="CBH96702.1"/>
    </source>
</evidence>
<dbReference type="AlphaFoldDB" id="E6PP50"/>
<protein>
    <submittedName>
        <fullName evidence="2">Uncharacterized protein</fullName>
    </submittedName>
</protein>
<sequence>MMFWRRPVDYALVGERDGWAGRPPQAALARKLAYRQGYAAGQQARAARMNDEPNQGSGMPTRRKESA</sequence>
<reference evidence="2" key="1">
    <citation type="submission" date="2009-10" db="EMBL/GenBank/DDBJ databases">
        <title>Diversity of trophic interactions inside an arsenic-rich microbial ecosystem.</title>
        <authorList>
            <person name="Bertin P.N."/>
            <person name="Heinrich-Salmeron A."/>
            <person name="Pelletier E."/>
            <person name="Goulhen-Chollet F."/>
            <person name="Arsene-Ploetze F."/>
            <person name="Gallien S."/>
            <person name="Calteau A."/>
            <person name="Vallenet D."/>
            <person name="Casiot C."/>
            <person name="Chane-Woon-Ming B."/>
            <person name="Giloteaux L."/>
            <person name="Barakat M."/>
            <person name="Bonnefoy V."/>
            <person name="Bruneel O."/>
            <person name="Chandler M."/>
            <person name="Cleiss J."/>
            <person name="Duran R."/>
            <person name="Elbaz-Poulichet F."/>
            <person name="Fonknechten N."/>
            <person name="Lauga B."/>
            <person name="Mornico D."/>
            <person name="Ortet P."/>
            <person name="Schaeffer C."/>
            <person name="Siguier P."/>
            <person name="Alexander Thil Smith A."/>
            <person name="Van Dorsselaer A."/>
            <person name="Weissenbach J."/>
            <person name="Medigue C."/>
            <person name="Le Paslier D."/>
        </authorList>
    </citation>
    <scope>NUCLEOTIDE SEQUENCE</scope>
</reference>
<comment type="caution">
    <text evidence="2">The sequence shown here is derived from an EMBL/GenBank/DDBJ whole genome shotgun (WGS) entry which is preliminary data.</text>
</comment>
<proteinExistence type="predicted"/>
<gene>
    <name evidence="2" type="ORF">CARN2_2417</name>
</gene>
<name>E6PP50_9ZZZZ</name>
<dbReference type="EMBL" id="CABM01000030">
    <property type="protein sequence ID" value="CBH96702.1"/>
    <property type="molecule type" value="Genomic_DNA"/>
</dbReference>
<accession>E6PP50</accession>
<evidence type="ECO:0000256" key="1">
    <source>
        <dbReference type="SAM" id="MobiDB-lite"/>
    </source>
</evidence>
<organism evidence="2">
    <name type="scientific">mine drainage metagenome</name>
    <dbReference type="NCBI Taxonomy" id="410659"/>
    <lineage>
        <taxon>unclassified sequences</taxon>
        <taxon>metagenomes</taxon>
        <taxon>ecological metagenomes</taxon>
    </lineage>
</organism>